<accession>A0A7X9S9S4</accession>
<dbReference type="AlphaFoldDB" id="A0A7X9S9S4"/>
<proteinExistence type="predicted"/>
<dbReference type="Proteomes" id="UP000520291">
    <property type="component" value="Unassembled WGS sequence"/>
</dbReference>
<dbReference type="RefSeq" id="WP_168947323.1">
    <property type="nucleotide sequence ID" value="NZ_JABAGL010000005.1"/>
</dbReference>
<reference evidence="1 2" key="1">
    <citation type="submission" date="2020-04" db="EMBL/GenBank/DDBJ databases">
        <authorList>
            <person name="Hitch T.C.A."/>
            <person name="Wylensek D."/>
            <person name="Clavel T."/>
        </authorList>
    </citation>
    <scope>NUCLEOTIDE SEQUENCE [LARGE SCALE GENOMIC DNA]</scope>
    <source>
        <strain evidence="1 2">WCA3-601-WT-5E</strain>
    </source>
</reference>
<sequence length="90" mass="10903">MNVYEAINQMRACSERGETFSFAFMSYSYERRRSEGVVKIEHARLRKQSHKKNNRFADYMLNFIDMDTMDYEMCWQPLLLEFNGIELELK</sequence>
<evidence type="ECO:0000313" key="2">
    <source>
        <dbReference type="Proteomes" id="UP000520291"/>
    </source>
</evidence>
<name>A0A7X9S9S4_9BACE</name>
<evidence type="ECO:0000313" key="1">
    <source>
        <dbReference type="EMBL" id="NME85358.1"/>
    </source>
</evidence>
<comment type="caution">
    <text evidence="1">The sequence shown here is derived from an EMBL/GenBank/DDBJ whole genome shotgun (WGS) entry which is preliminary data.</text>
</comment>
<dbReference type="EMBL" id="JABAGL010000005">
    <property type="protein sequence ID" value="NME85358.1"/>
    <property type="molecule type" value="Genomic_DNA"/>
</dbReference>
<protein>
    <submittedName>
        <fullName evidence="1">Uncharacterized protein</fullName>
    </submittedName>
</protein>
<gene>
    <name evidence="1" type="ORF">HF841_04875</name>
</gene>
<organism evidence="1 2">
    <name type="scientific">Bacteroides eggerthii</name>
    <dbReference type="NCBI Taxonomy" id="28111"/>
    <lineage>
        <taxon>Bacteria</taxon>
        <taxon>Pseudomonadati</taxon>
        <taxon>Bacteroidota</taxon>
        <taxon>Bacteroidia</taxon>
        <taxon>Bacteroidales</taxon>
        <taxon>Bacteroidaceae</taxon>
        <taxon>Bacteroides</taxon>
    </lineage>
</organism>